<keyword evidence="1" id="KW-0732">Signal</keyword>
<sequence length="252" mass="27205">MPLPVRWLESTLMLVTVWLLRSVPAMAYATWSSARQLANANFFTWVFRRSASANSMSVFVLMTSELLTLSSVRVGSSLRTCSISSSNMLESSSSSSSSFALLMGLFLATPLPPRLSPSSGLISGTFIMSFSSSSTSSGERVDSRLSRSGSSLTCRPVRVFPSVKAGVLLPRGLLLAKKPPEASILVQRGWTLSLAVRGSDPVVEVSVPEHTWQHRVETPDGYFLTFGPPGAIGTELDLPPRMMSGYDTAPHE</sequence>
<feature type="chain" id="PRO_5021238195" description="Secreted protein" evidence="1">
    <location>
        <begin position="28"/>
        <end position="252"/>
    </location>
</feature>
<dbReference type="Proteomes" id="UP000314294">
    <property type="component" value="Unassembled WGS sequence"/>
</dbReference>
<accession>A0A4Z2HLC5</accession>
<dbReference type="AlphaFoldDB" id="A0A4Z2HLC5"/>
<gene>
    <name evidence="2" type="ORF">EYF80_023399</name>
</gene>
<feature type="signal peptide" evidence="1">
    <location>
        <begin position="1"/>
        <end position="27"/>
    </location>
</feature>
<evidence type="ECO:0000313" key="3">
    <source>
        <dbReference type="Proteomes" id="UP000314294"/>
    </source>
</evidence>
<organism evidence="2 3">
    <name type="scientific">Liparis tanakae</name>
    <name type="common">Tanaka's snailfish</name>
    <dbReference type="NCBI Taxonomy" id="230148"/>
    <lineage>
        <taxon>Eukaryota</taxon>
        <taxon>Metazoa</taxon>
        <taxon>Chordata</taxon>
        <taxon>Craniata</taxon>
        <taxon>Vertebrata</taxon>
        <taxon>Euteleostomi</taxon>
        <taxon>Actinopterygii</taxon>
        <taxon>Neopterygii</taxon>
        <taxon>Teleostei</taxon>
        <taxon>Neoteleostei</taxon>
        <taxon>Acanthomorphata</taxon>
        <taxon>Eupercaria</taxon>
        <taxon>Perciformes</taxon>
        <taxon>Cottioidei</taxon>
        <taxon>Cottales</taxon>
        <taxon>Liparidae</taxon>
        <taxon>Liparis</taxon>
    </lineage>
</organism>
<reference evidence="2 3" key="1">
    <citation type="submission" date="2019-03" db="EMBL/GenBank/DDBJ databases">
        <title>First draft genome of Liparis tanakae, snailfish: a comprehensive survey of snailfish specific genes.</title>
        <authorList>
            <person name="Kim W."/>
            <person name="Song I."/>
            <person name="Jeong J.-H."/>
            <person name="Kim D."/>
            <person name="Kim S."/>
            <person name="Ryu S."/>
            <person name="Song J.Y."/>
            <person name="Lee S.K."/>
        </authorList>
    </citation>
    <scope>NUCLEOTIDE SEQUENCE [LARGE SCALE GENOMIC DNA]</scope>
    <source>
        <tissue evidence="2">Muscle</tissue>
    </source>
</reference>
<comment type="caution">
    <text evidence="2">The sequence shown here is derived from an EMBL/GenBank/DDBJ whole genome shotgun (WGS) entry which is preliminary data.</text>
</comment>
<evidence type="ECO:0000256" key="1">
    <source>
        <dbReference type="SAM" id="SignalP"/>
    </source>
</evidence>
<protein>
    <recommendedName>
        <fullName evidence="4">Secreted protein</fullName>
    </recommendedName>
</protein>
<evidence type="ECO:0000313" key="2">
    <source>
        <dbReference type="EMBL" id="TNN66360.1"/>
    </source>
</evidence>
<dbReference type="EMBL" id="SRLO01000220">
    <property type="protein sequence ID" value="TNN66360.1"/>
    <property type="molecule type" value="Genomic_DNA"/>
</dbReference>
<proteinExistence type="predicted"/>
<name>A0A4Z2HLC5_9TELE</name>
<keyword evidence="3" id="KW-1185">Reference proteome</keyword>
<evidence type="ECO:0008006" key="4">
    <source>
        <dbReference type="Google" id="ProtNLM"/>
    </source>
</evidence>